<dbReference type="PROSITE" id="PS51257">
    <property type="entry name" value="PROKAR_LIPOPROTEIN"/>
    <property type="match status" value="1"/>
</dbReference>
<dbReference type="STRING" id="1416801.SAMN05192553_102307"/>
<evidence type="ECO:0000313" key="2">
    <source>
        <dbReference type="EMBL" id="SEJ08423.1"/>
    </source>
</evidence>
<organism evidence="2 3">
    <name type="scientific">Cyclobacterium xiamenense</name>
    <dbReference type="NCBI Taxonomy" id="1297121"/>
    <lineage>
        <taxon>Bacteria</taxon>
        <taxon>Pseudomonadati</taxon>
        <taxon>Bacteroidota</taxon>
        <taxon>Cytophagia</taxon>
        <taxon>Cytophagales</taxon>
        <taxon>Cyclobacteriaceae</taxon>
        <taxon>Cyclobacterium</taxon>
    </lineage>
</organism>
<dbReference type="Gene3D" id="2.60.40.10">
    <property type="entry name" value="Immunoglobulins"/>
    <property type="match status" value="1"/>
</dbReference>
<dbReference type="Pfam" id="PF14321">
    <property type="entry name" value="DUF4382"/>
    <property type="match status" value="1"/>
</dbReference>
<dbReference type="Proteomes" id="UP000199403">
    <property type="component" value="Unassembled WGS sequence"/>
</dbReference>
<evidence type="ECO:0000259" key="1">
    <source>
        <dbReference type="Pfam" id="PF14321"/>
    </source>
</evidence>
<name>A0A1H6VUV6_9BACT</name>
<keyword evidence="3" id="KW-1185">Reference proteome</keyword>
<dbReference type="EMBL" id="FNZH01000002">
    <property type="protein sequence ID" value="SEJ08423.1"/>
    <property type="molecule type" value="Genomic_DNA"/>
</dbReference>
<reference evidence="3" key="1">
    <citation type="submission" date="2016-10" db="EMBL/GenBank/DDBJ databases">
        <authorList>
            <person name="Varghese N."/>
            <person name="Submissions S."/>
        </authorList>
    </citation>
    <scope>NUCLEOTIDE SEQUENCE [LARGE SCALE GENOMIC DNA]</scope>
    <source>
        <strain evidence="3">IBRC-M 10761</strain>
    </source>
</reference>
<feature type="domain" description="DUF4382" evidence="1">
    <location>
        <begin position="40"/>
        <end position="183"/>
    </location>
</feature>
<dbReference type="OrthoDB" id="2111471at2"/>
<dbReference type="AlphaFoldDB" id="A0A1H6VUV6"/>
<accession>A0A1H6VUV6</accession>
<sequence>MAVLGAKYTGMATIKRIVYFSMLMGFLAACEDASSENRSLVNVLLVDAPGDFDQVWIEVLGVELLPSGVRGSAENANWISLPYQAATNTVRISDLVDDQRLLVGRTELQSGTISGIRLRLGDEMYLIRDETRTDLSPAPNLEALLELDVRLDVAPGLSYDLYIDFDLAQSIRQGPGETFQLIPKVRAFVTEQTAAIRGTIQPRGIRPHVFAINATDTLATLTGNTGGFHFKGLPPTDYRLFVDAPAGYADTTLLVSTQADSLVTLPTINLRIENP</sequence>
<evidence type="ECO:0000313" key="3">
    <source>
        <dbReference type="Proteomes" id="UP000199403"/>
    </source>
</evidence>
<dbReference type="SUPFAM" id="SSF117074">
    <property type="entry name" value="Hypothetical protein PA1324"/>
    <property type="match status" value="1"/>
</dbReference>
<dbReference type="InterPro" id="IPR013783">
    <property type="entry name" value="Ig-like_fold"/>
</dbReference>
<gene>
    <name evidence="2" type="ORF">SAMN05192553_102307</name>
</gene>
<protein>
    <submittedName>
        <fullName evidence="2">Cna protein B-type domain-containing protein</fullName>
    </submittedName>
</protein>
<proteinExistence type="predicted"/>
<dbReference type="InterPro" id="IPR025491">
    <property type="entry name" value="DUF4382"/>
</dbReference>